<protein>
    <submittedName>
        <fullName evidence="1">Uncharacterized protein</fullName>
    </submittedName>
</protein>
<evidence type="ECO:0000313" key="1">
    <source>
        <dbReference type="EMBL" id="MBD2773184.1"/>
    </source>
</evidence>
<proteinExistence type="predicted"/>
<evidence type="ECO:0000313" key="2">
    <source>
        <dbReference type="Proteomes" id="UP000629098"/>
    </source>
</evidence>
<keyword evidence="2" id="KW-1185">Reference proteome</keyword>
<sequence length="86" mass="9811">MTTTTLKNQNSALWEVSINVHTLTLGDWLEIAIKAEESESWAFQAWISNNASLAALSLEDWKEVTDEIELLEGSAEKLYQFYSERT</sequence>
<organism evidence="1 2">
    <name type="scientific">Iningainema tapete BLCC-T55</name>
    <dbReference type="NCBI Taxonomy" id="2748662"/>
    <lineage>
        <taxon>Bacteria</taxon>
        <taxon>Bacillati</taxon>
        <taxon>Cyanobacteriota</taxon>
        <taxon>Cyanophyceae</taxon>
        <taxon>Nostocales</taxon>
        <taxon>Scytonemataceae</taxon>
        <taxon>Iningainema tapete</taxon>
    </lineage>
</organism>
<gene>
    <name evidence="1" type="ORF">ICL16_14185</name>
</gene>
<comment type="caution">
    <text evidence="1">The sequence shown here is derived from an EMBL/GenBank/DDBJ whole genome shotgun (WGS) entry which is preliminary data.</text>
</comment>
<dbReference type="AlphaFoldDB" id="A0A8J6XDD8"/>
<accession>A0A8J6XDD8</accession>
<dbReference type="Proteomes" id="UP000629098">
    <property type="component" value="Unassembled WGS sequence"/>
</dbReference>
<name>A0A8J6XDD8_9CYAN</name>
<dbReference type="RefSeq" id="WP_190828662.1">
    <property type="nucleotide sequence ID" value="NZ_CAWPPI010000050.1"/>
</dbReference>
<dbReference type="EMBL" id="JACXAE010000050">
    <property type="protein sequence ID" value="MBD2773184.1"/>
    <property type="molecule type" value="Genomic_DNA"/>
</dbReference>
<reference evidence="1" key="1">
    <citation type="submission" date="2020-09" db="EMBL/GenBank/DDBJ databases">
        <title>Iningainema tapete sp. nov. (Scytonemataceae, Cyanobacteria) from greenhouses in central Florida (USA) produces two types of nodularin with biosynthetic potential for microcystin-LR and anabaenopeptins.</title>
        <authorList>
            <person name="Berthold D.E."/>
            <person name="Lefler F.W."/>
            <person name="Huang I.-S."/>
            <person name="Abdulla H."/>
            <person name="Zimba P.V."/>
            <person name="Laughinghouse H.D. IV."/>
        </authorList>
    </citation>
    <scope>NUCLEOTIDE SEQUENCE</scope>
    <source>
        <strain evidence="1">BLCCT55</strain>
    </source>
</reference>